<feature type="compositionally biased region" description="Polar residues" evidence="1">
    <location>
        <begin position="298"/>
        <end position="314"/>
    </location>
</feature>
<feature type="compositionally biased region" description="Basic and acidic residues" evidence="1">
    <location>
        <begin position="427"/>
        <end position="437"/>
    </location>
</feature>
<dbReference type="Bgee" id="ENSRNOG00000039777">
    <property type="expression patterns" value="Expressed in spleen and 19 other cell types or tissues"/>
</dbReference>
<dbReference type="PROSITE" id="PS50090">
    <property type="entry name" value="MYB_LIKE"/>
    <property type="match status" value="1"/>
</dbReference>
<feature type="compositionally biased region" description="Polar residues" evidence="1">
    <location>
        <begin position="107"/>
        <end position="121"/>
    </location>
</feature>
<feature type="compositionally biased region" description="Basic residues" evidence="1">
    <location>
        <begin position="198"/>
        <end position="211"/>
    </location>
</feature>
<dbReference type="InterPro" id="IPR053078">
    <property type="entry name" value="TTF1-like"/>
</dbReference>
<dbReference type="SMART" id="SM00717">
    <property type="entry name" value="SANT"/>
    <property type="match status" value="2"/>
</dbReference>
<dbReference type="PaxDb" id="10116-ENSRNOP00000057745"/>
<dbReference type="GO" id="GO:0001650">
    <property type="term" value="C:fibrillar center"/>
    <property type="evidence" value="ECO:0007669"/>
    <property type="project" value="Ensembl"/>
</dbReference>
<organism evidence="3 4">
    <name type="scientific">Rattus norvegicus</name>
    <name type="common">Rat</name>
    <dbReference type="NCBI Taxonomy" id="10116"/>
    <lineage>
        <taxon>Eukaryota</taxon>
        <taxon>Metazoa</taxon>
        <taxon>Chordata</taxon>
        <taxon>Craniata</taxon>
        <taxon>Vertebrata</taxon>
        <taxon>Euteleostomi</taxon>
        <taxon>Mammalia</taxon>
        <taxon>Eutheria</taxon>
        <taxon>Euarchontoglires</taxon>
        <taxon>Glires</taxon>
        <taxon>Rodentia</taxon>
        <taxon>Myomorpha</taxon>
        <taxon>Muroidea</taxon>
        <taxon>Muridae</taxon>
        <taxon>Murinae</taxon>
        <taxon>Rattus</taxon>
    </lineage>
</organism>
<dbReference type="InterPro" id="IPR009057">
    <property type="entry name" value="Homeodomain-like_sf"/>
</dbReference>
<reference evidence="6" key="1">
    <citation type="journal article" date="2012" name="Nat. Commun.">
        <title>Quantitative maps of protein phosphorylation sites across 14 different rat organs and tissues.</title>
        <authorList>
            <person name="Lundby A."/>
            <person name="Secher A."/>
            <person name="Lage K."/>
            <person name="Nordsborg N.B."/>
            <person name="Dmytriyev A."/>
            <person name="Lundby C."/>
            <person name="Olsen J.V."/>
        </authorList>
    </citation>
    <scope>IDENTIFICATION BY MASS SPECTROMETRY [LARGE SCALE ANALYSIS]</scope>
</reference>
<dbReference type="AlphaFoldDB" id="D4A1Z7"/>
<reference evidence="3" key="3">
    <citation type="submission" date="2025-08" db="UniProtKB">
        <authorList>
            <consortium name="Ensembl"/>
        </authorList>
    </citation>
    <scope>IDENTIFICATION</scope>
    <source>
        <strain evidence="3">Brown Norway</strain>
    </source>
</reference>
<feature type="region of interest" description="Disordered" evidence="1">
    <location>
        <begin position="341"/>
        <end position="488"/>
    </location>
</feature>
<dbReference type="PANTHER" id="PTHR46760">
    <property type="entry name" value="TRANSCRIPTION TERMINATION FACTOR 1"/>
    <property type="match status" value="1"/>
</dbReference>
<dbReference type="GO" id="GO:0003682">
    <property type="term" value="F:chromatin binding"/>
    <property type="evidence" value="ECO:0007669"/>
    <property type="project" value="Ensembl"/>
</dbReference>
<evidence type="ECO:0000313" key="5">
    <source>
        <dbReference type="RGD" id="1565673"/>
    </source>
</evidence>
<feature type="compositionally biased region" description="Polar residues" evidence="1">
    <location>
        <begin position="398"/>
        <end position="414"/>
    </location>
</feature>
<evidence type="ECO:0007829" key="6">
    <source>
        <dbReference type="PubMed" id="22673903"/>
    </source>
</evidence>
<dbReference type="GO" id="GO:0005654">
    <property type="term" value="C:nucleoplasm"/>
    <property type="evidence" value="ECO:0007669"/>
    <property type="project" value="Ensembl"/>
</dbReference>
<dbReference type="GeneTree" id="ENSGT00940000159729"/>
<dbReference type="CTD" id="7270"/>
<feature type="region of interest" description="Disordered" evidence="1">
    <location>
        <begin position="252"/>
        <end position="318"/>
    </location>
</feature>
<evidence type="ECO:0000256" key="1">
    <source>
        <dbReference type="SAM" id="MobiDB-lite"/>
    </source>
</evidence>
<gene>
    <name evidence="3 5" type="primary">Ttf1</name>
</gene>
<dbReference type="GO" id="GO:0006363">
    <property type="term" value="P:termination of RNA polymerase I transcription"/>
    <property type="evidence" value="ECO:0007669"/>
    <property type="project" value="Ensembl"/>
</dbReference>
<dbReference type="STRING" id="10116.ENSRNOP00000057745"/>
<dbReference type="KEGG" id="rno:499766"/>
<dbReference type="AGR" id="RGD:1565673"/>
<feature type="compositionally biased region" description="Low complexity" evidence="1">
    <location>
        <begin position="344"/>
        <end position="355"/>
    </location>
</feature>
<feature type="domain" description="Myb-like" evidence="2">
    <location>
        <begin position="660"/>
        <end position="744"/>
    </location>
</feature>
<feature type="compositionally biased region" description="Basic residues" evidence="1">
    <location>
        <begin position="34"/>
        <end position="47"/>
    </location>
</feature>
<dbReference type="InterPro" id="IPR001005">
    <property type="entry name" value="SANT/Myb"/>
</dbReference>
<dbReference type="RGD" id="1565673">
    <property type="gene designation" value="Ttf1"/>
</dbReference>
<sequence length="885" mass="101757">MRSKTEVSTVFPPHNTSGLKDECYTISGMEGGKFKTHTATLHKKKKWSSVSEKRLQKWPSQHLESEQPQVSVRKKRRRESQTPAQESLESEQPWKAKKKKKRRRESQTPAQESLESEQTPMSMLGKRRRESQTPAQENLESEQPWKAKKKKRRREYQTPAEESLESEQPWKAKRKKKKEKESQQLTSSLLKNSETFHKAKKTTAAHKKKKNSVWEVDMETGIILVDKENMENLLETSRKDVDIVYVDMSKGQRSAKVNETEELPMAETQKRDCRELHSDIRSKKNQKHPQKIAPQDAIQGTQPERISLPQSESLSPVDLEGKNTKIAVFCKKKSKKKVFRSQELEAVSESLVSSETIPESLDSAHHGGEDETEEEGESIKESHRIRKKSKKKKHKSVTLATSGDSVSVLDSTAESALVDSPEGSGTLREEDVDHGSTEAEAQARPTEKHRKEIQRLEPTHEESNLESASNSATRCVSEDRRDSDESDVDLGSAVRQLQEFIPDIQERAATTIRRMYRDDLGRFKEFKAQGVAIRFGKFSVKENKQIEKNVQDFLSLTGIESADKLLYTDRYPEEKSLITNLKRKHAFRLHIGKGIARPWKLVYYRAKKIFDVNNYKGRYNEEDTKKLKAYHSLHGNDWKKIGAMVARSSLSVALKFSQIDGDRNHGTWSKAETQRLIKAVEDVILKKMSSQELRELDSRLQEDPEGRLSIVREKLYKGISWVEVEARVETRNWMQCKSKWTEILTKRMTHGGFVYRGVKALQAKITLIERLYELNVNDANEIDWEDLAGAIGDVPPPFVQAKFYKLKAACVPFWQKKTFPEIIDYLYENSLPLLKEKLAKKMKKKDSQIQKPTAPKQNFLFKDIFHCDDDSDEGGLEEPSTSDTQ</sequence>
<dbReference type="GO" id="GO:0006338">
    <property type="term" value="P:chromatin remodeling"/>
    <property type="evidence" value="ECO:0007669"/>
    <property type="project" value="Ensembl"/>
</dbReference>
<feature type="compositionally biased region" description="Basic and acidic residues" evidence="1">
    <location>
        <begin position="268"/>
        <end position="282"/>
    </location>
</feature>
<feature type="compositionally biased region" description="Basic and acidic residues" evidence="1">
    <location>
        <begin position="445"/>
        <end position="463"/>
    </location>
</feature>
<dbReference type="HOGENOM" id="CLU_016962_1_0_1"/>
<keyword evidence="4" id="KW-1185">Reference proteome</keyword>
<dbReference type="Proteomes" id="UP000002494">
    <property type="component" value="Chromosome 3"/>
</dbReference>
<feature type="compositionally biased region" description="Basic residues" evidence="1">
    <location>
        <begin position="95"/>
        <end position="104"/>
    </location>
</feature>
<feature type="compositionally biased region" description="Basic residues" evidence="1">
    <location>
        <begin position="383"/>
        <end position="396"/>
    </location>
</feature>
<feature type="compositionally biased region" description="Polar residues" evidence="1">
    <location>
        <begin position="183"/>
        <end position="193"/>
    </location>
</feature>
<dbReference type="UCSC" id="RGD:1565673">
    <property type="organism name" value="rat"/>
</dbReference>
<name>D4A1Z7_RAT</name>
<reference evidence="3" key="2">
    <citation type="submission" date="2024-01" db="EMBL/GenBank/DDBJ databases">
        <title>GRCr8: a new rat reference genome assembly contstructed from accurate long reads and long range scaffolding.</title>
        <authorList>
            <person name="Doris P.A."/>
            <person name="Kalbfleisch T."/>
            <person name="Li K."/>
            <person name="Howe K."/>
            <person name="Wood J."/>
        </authorList>
    </citation>
    <scope>NUCLEOTIDE SEQUENCE [LARGE SCALE GENOMIC DNA]</scope>
    <source>
        <strain evidence="3">Brown Norway</strain>
    </source>
</reference>
<dbReference type="eggNOG" id="KOG0051">
    <property type="taxonomic scope" value="Eukaryota"/>
</dbReference>
<reference evidence="3" key="4">
    <citation type="submission" date="2025-09" db="UniProtKB">
        <authorList>
            <consortium name="Ensembl"/>
        </authorList>
    </citation>
    <scope>IDENTIFICATION</scope>
    <source>
        <strain evidence="3">Brown Norway</strain>
    </source>
</reference>
<evidence type="ECO:0000259" key="2">
    <source>
        <dbReference type="PROSITE" id="PS50090"/>
    </source>
</evidence>
<dbReference type="Pfam" id="PF13921">
    <property type="entry name" value="Myb_DNA-bind_6"/>
    <property type="match status" value="1"/>
</dbReference>
<dbReference type="Gene3D" id="1.10.10.60">
    <property type="entry name" value="Homeodomain-like"/>
    <property type="match status" value="2"/>
</dbReference>
<dbReference type="GO" id="GO:0003677">
    <property type="term" value="F:DNA binding"/>
    <property type="evidence" value="ECO:0007669"/>
    <property type="project" value="Ensembl"/>
</dbReference>
<feature type="region of interest" description="Disordered" evidence="1">
    <location>
        <begin position="1"/>
        <end position="22"/>
    </location>
</feature>
<dbReference type="OMA" id="PKHFRKD"/>
<accession>D4A1Z7</accession>
<dbReference type="PeptideAtlas" id="D4A1Z7"/>
<protein>
    <submittedName>
        <fullName evidence="3">Transcription termination factor 1</fullName>
    </submittedName>
</protein>
<dbReference type="GO" id="GO:0006361">
    <property type="term" value="P:transcription initiation at RNA polymerase I promoter"/>
    <property type="evidence" value="ECO:0007669"/>
    <property type="project" value="Ensembl"/>
</dbReference>
<feature type="region of interest" description="Disordered" evidence="1">
    <location>
        <begin position="34"/>
        <end position="211"/>
    </location>
</feature>
<dbReference type="Ensembl" id="ENSRNOT00000061029.6">
    <property type="protein sequence ID" value="ENSRNOP00000057745.5"/>
    <property type="gene ID" value="ENSRNOG00000039777.6"/>
</dbReference>
<proteinExistence type="evidence at protein level"/>
<dbReference type="PANTHER" id="PTHR46760:SF1">
    <property type="entry name" value="TRANSCRIPTION TERMINATION FACTOR 1"/>
    <property type="match status" value="1"/>
</dbReference>
<evidence type="ECO:0000313" key="3">
    <source>
        <dbReference type="Ensembl" id="ENSRNOP00000057745.5"/>
    </source>
</evidence>
<evidence type="ECO:0000313" key="4">
    <source>
        <dbReference type="Proteomes" id="UP000002494"/>
    </source>
</evidence>
<dbReference type="SUPFAM" id="SSF46689">
    <property type="entry name" value="Homeodomain-like"/>
    <property type="match status" value="1"/>
</dbReference>